<feature type="compositionally biased region" description="Polar residues" evidence="1">
    <location>
        <begin position="167"/>
        <end position="176"/>
    </location>
</feature>
<feature type="compositionally biased region" description="Basic and acidic residues" evidence="1">
    <location>
        <begin position="403"/>
        <end position="413"/>
    </location>
</feature>
<evidence type="ECO:0000313" key="3">
    <source>
        <dbReference type="EMBL" id="KAK0622391.1"/>
    </source>
</evidence>
<feature type="region of interest" description="Disordered" evidence="1">
    <location>
        <begin position="127"/>
        <end position="215"/>
    </location>
</feature>
<feature type="compositionally biased region" description="Low complexity" evidence="1">
    <location>
        <begin position="198"/>
        <end position="214"/>
    </location>
</feature>
<name>A0AA39WVN3_9PEZI</name>
<evidence type="ECO:0000256" key="2">
    <source>
        <dbReference type="SAM" id="SignalP"/>
    </source>
</evidence>
<evidence type="ECO:0000256" key="1">
    <source>
        <dbReference type="SAM" id="MobiDB-lite"/>
    </source>
</evidence>
<feature type="signal peptide" evidence="2">
    <location>
        <begin position="1"/>
        <end position="22"/>
    </location>
</feature>
<keyword evidence="4" id="KW-1185">Reference proteome</keyword>
<feature type="compositionally biased region" description="Low complexity" evidence="1">
    <location>
        <begin position="127"/>
        <end position="153"/>
    </location>
</feature>
<gene>
    <name evidence="3" type="ORF">B0T14DRAFT_552849</name>
</gene>
<dbReference type="AlphaFoldDB" id="A0AA39WVN3"/>
<reference evidence="3" key="1">
    <citation type="submission" date="2023-06" db="EMBL/GenBank/DDBJ databases">
        <title>Genome-scale phylogeny and comparative genomics of the fungal order Sordariales.</title>
        <authorList>
            <consortium name="Lawrence Berkeley National Laboratory"/>
            <person name="Hensen N."/>
            <person name="Bonometti L."/>
            <person name="Westerberg I."/>
            <person name="Brannstrom I.O."/>
            <person name="Guillou S."/>
            <person name="Cros-Aarteil S."/>
            <person name="Calhoun S."/>
            <person name="Haridas S."/>
            <person name="Kuo A."/>
            <person name="Mondo S."/>
            <person name="Pangilinan J."/>
            <person name="Riley R."/>
            <person name="Labutti K."/>
            <person name="Andreopoulos B."/>
            <person name="Lipzen A."/>
            <person name="Chen C."/>
            <person name="Yanf M."/>
            <person name="Daum C."/>
            <person name="Ng V."/>
            <person name="Clum A."/>
            <person name="Steindorff A."/>
            <person name="Ohm R."/>
            <person name="Martin F."/>
            <person name="Silar P."/>
            <person name="Natvig D."/>
            <person name="Lalanne C."/>
            <person name="Gautier V."/>
            <person name="Ament-Velasquez S.L."/>
            <person name="Kruys A."/>
            <person name="Hutchinson M.I."/>
            <person name="Powell A.J."/>
            <person name="Barry K."/>
            <person name="Miller A.N."/>
            <person name="Grigoriev I.V."/>
            <person name="Debuchy R."/>
            <person name="Gladieux P."/>
            <person name="Thoren M.H."/>
            <person name="Johannesson H."/>
        </authorList>
    </citation>
    <scope>NUCLEOTIDE SEQUENCE</scope>
    <source>
        <strain evidence="3">CBS 606.72</strain>
    </source>
</reference>
<organism evidence="3 4">
    <name type="scientific">Immersiella caudata</name>
    <dbReference type="NCBI Taxonomy" id="314043"/>
    <lineage>
        <taxon>Eukaryota</taxon>
        <taxon>Fungi</taxon>
        <taxon>Dikarya</taxon>
        <taxon>Ascomycota</taxon>
        <taxon>Pezizomycotina</taxon>
        <taxon>Sordariomycetes</taxon>
        <taxon>Sordariomycetidae</taxon>
        <taxon>Sordariales</taxon>
        <taxon>Lasiosphaeriaceae</taxon>
        <taxon>Immersiella</taxon>
    </lineage>
</organism>
<feature type="compositionally biased region" description="Gly residues" evidence="1">
    <location>
        <begin position="87"/>
        <end position="110"/>
    </location>
</feature>
<dbReference type="Proteomes" id="UP001175000">
    <property type="component" value="Unassembled WGS sequence"/>
</dbReference>
<feature type="region of interest" description="Disordered" evidence="1">
    <location>
        <begin position="72"/>
        <end position="110"/>
    </location>
</feature>
<feature type="region of interest" description="Disordered" evidence="1">
    <location>
        <begin position="403"/>
        <end position="435"/>
    </location>
</feature>
<dbReference type="EMBL" id="JAULSU010000003">
    <property type="protein sequence ID" value="KAK0622391.1"/>
    <property type="molecule type" value="Genomic_DNA"/>
</dbReference>
<accession>A0AA39WVN3</accession>
<proteinExistence type="predicted"/>
<evidence type="ECO:0000313" key="4">
    <source>
        <dbReference type="Proteomes" id="UP001175000"/>
    </source>
</evidence>
<sequence length="435" mass="44240">MKATALSALLLALLASPQPSLGRSIPRGLQKEQRSDEPNGPDVAYWHNVDAASHCITASCRNLELAASLRNPAKRAPPPIKPIPIGRPGGSGGAAGAGAAGAGVGKAGAGVGASGAGVGVGAVRPAPGAAPAGAPASQGPLGPLGQPAPVAAGAAGGAAGGAKRPISSGSEGSQPDTKIPKTGGSPEGAPVAGPSRTNPPAAANPPEGAGPVAPREGITQDIIDRNRGGVFDLKTKGYNSNAINAQGLTPSYQIINSKGHIAALIEVNKPDMMAGVKNLRLSKELARNPDGSVVKNPDGTDKVLSVGDETPQRAKAFETVTHAWEHEAGLPLKQMRGLDFDQVEQKETKDTINSILRAAKEDEVTITRAGNPAEFQQMINTPLGRIGDDIATYTPIGKTVDRFKLTKGPKDSDAGSPGSDLDKHPEPEFQLFFTD</sequence>
<feature type="chain" id="PRO_5041333600" evidence="2">
    <location>
        <begin position="23"/>
        <end position="435"/>
    </location>
</feature>
<comment type="caution">
    <text evidence="3">The sequence shown here is derived from an EMBL/GenBank/DDBJ whole genome shotgun (WGS) entry which is preliminary data.</text>
</comment>
<keyword evidence="2" id="KW-0732">Signal</keyword>
<feature type="region of interest" description="Disordered" evidence="1">
    <location>
        <begin position="21"/>
        <end position="42"/>
    </location>
</feature>
<protein>
    <submittedName>
        <fullName evidence="3">Uncharacterized protein</fullName>
    </submittedName>
</protein>